<keyword evidence="2" id="KW-0808">Transferase</keyword>
<dbReference type="STRING" id="413882.AAW51_1237"/>
<dbReference type="KEGG" id="pbh:AAW51_1237"/>
<dbReference type="Pfam" id="PF03808">
    <property type="entry name" value="Glyco_tran_WecG"/>
    <property type="match status" value="1"/>
</dbReference>
<dbReference type="CDD" id="cd06533">
    <property type="entry name" value="Glyco_transf_WecG_TagA"/>
    <property type="match status" value="1"/>
</dbReference>
<dbReference type="PANTHER" id="PTHR34136">
    <property type="match status" value="1"/>
</dbReference>
<keyword evidence="1" id="KW-0328">Glycosyltransferase</keyword>
<gene>
    <name evidence="3" type="ORF">AAW51_1237</name>
</gene>
<dbReference type="OrthoDB" id="9808602at2"/>
<evidence type="ECO:0000313" key="3">
    <source>
        <dbReference type="EMBL" id="AKJ27928.1"/>
    </source>
</evidence>
<evidence type="ECO:0000256" key="2">
    <source>
        <dbReference type="ARBA" id="ARBA00022679"/>
    </source>
</evidence>
<accession>A0A0G3BIV2</accession>
<proteinExistence type="predicted"/>
<dbReference type="GO" id="GO:0016758">
    <property type="term" value="F:hexosyltransferase activity"/>
    <property type="evidence" value="ECO:0007669"/>
    <property type="project" value="TreeGrafter"/>
</dbReference>
<dbReference type="RefSeq" id="WP_047193907.1">
    <property type="nucleotide sequence ID" value="NZ_CP011371.1"/>
</dbReference>
<dbReference type="NCBIfam" id="TIGR00696">
    <property type="entry name" value="wecG_tagA_cpsF"/>
    <property type="match status" value="1"/>
</dbReference>
<dbReference type="PANTHER" id="PTHR34136:SF1">
    <property type="entry name" value="UDP-N-ACETYL-D-MANNOSAMINURONIC ACID TRANSFERASE"/>
    <property type="match status" value="1"/>
</dbReference>
<dbReference type="InterPro" id="IPR004629">
    <property type="entry name" value="WecG_TagA_CpsF"/>
</dbReference>
<dbReference type="EMBL" id="CP011371">
    <property type="protein sequence ID" value="AKJ27928.1"/>
    <property type="molecule type" value="Genomic_DNA"/>
</dbReference>
<name>A0A0G3BIV2_9BURK</name>
<dbReference type="Proteomes" id="UP000035352">
    <property type="component" value="Chromosome"/>
</dbReference>
<dbReference type="PATRIC" id="fig|413882.6.peg.1301"/>
<sequence length="261" mass="29026">MTQQAVPSRSVGSVLGSPIDALSWDEAVGRLVNWGGRRESRYVCICNVHSVVTATQDSEFRKVIDHADMSTPDGAPVAWALRRAGFAGQDRINGPDLMWKYLAEAQRLGQVVFFYGGTDDTLAKLQQALLKAFPRLKIGGMVSPPFRPLTPQEDQAYVDQINGAGTAVLFVGIGCPKQEKWMAAHRGRVHAVMVGVGAAFDYHAGTIKRAPLWMQRSGLEWFYRLMSEPRRLWKRYLVTNSIFVMRMLPAIFSGRTAARGR</sequence>
<evidence type="ECO:0000256" key="1">
    <source>
        <dbReference type="ARBA" id="ARBA00022676"/>
    </source>
</evidence>
<organism evidence="3 4">
    <name type="scientific">Caldimonas brevitalea</name>
    <dbReference type="NCBI Taxonomy" id="413882"/>
    <lineage>
        <taxon>Bacteria</taxon>
        <taxon>Pseudomonadati</taxon>
        <taxon>Pseudomonadota</taxon>
        <taxon>Betaproteobacteria</taxon>
        <taxon>Burkholderiales</taxon>
        <taxon>Sphaerotilaceae</taxon>
        <taxon>Caldimonas</taxon>
    </lineage>
</organism>
<reference evidence="3 4" key="1">
    <citation type="submission" date="2015-05" db="EMBL/GenBank/DDBJ databases">
        <authorList>
            <person name="Tang B."/>
            <person name="Yu Y."/>
        </authorList>
    </citation>
    <scope>NUCLEOTIDE SEQUENCE [LARGE SCALE GENOMIC DNA]</scope>
    <source>
        <strain evidence="3 4">DSM 7029</strain>
    </source>
</reference>
<keyword evidence="4" id="KW-1185">Reference proteome</keyword>
<dbReference type="AlphaFoldDB" id="A0A0G3BIV2"/>
<evidence type="ECO:0000313" key="4">
    <source>
        <dbReference type="Proteomes" id="UP000035352"/>
    </source>
</evidence>
<protein>
    <submittedName>
        <fullName evidence="3">Teichoic acid biosynthesis protein</fullName>
    </submittedName>
</protein>